<evidence type="ECO:0000259" key="1">
    <source>
        <dbReference type="Pfam" id="PF07700"/>
    </source>
</evidence>
<dbReference type="InterPro" id="IPR011644">
    <property type="entry name" value="Heme_NO-bd"/>
</dbReference>
<dbReference type="PANTHER" id="PTHR45655">
    <property type="entry name" value="GUANYLATE CYCLASE SOLUBLE SUBUNIT BETA-2"/>
    <property type="match status" value="1"/>
</dbReference>
<dbReference type="InterPro" id="IPR024096">
    <property type="entry name" value="NO_sig/Golgi_transp_ligand-bd"/>
</dbReference>
<dbReference type="Pfam" id="PF07700">
    <property type="entry name" value="HNOB"/>
    <property type="match status" value="1"/>
</dbReference>
<accession>A0A9C9JZN2</accession>
<protein>
    <submittedName>
        <fullName evidence="2">Heme NO-binding protein</fullName>
    </submittedName>
</protein>
<dbReference type="Gene3D" id="3.90.1520.10">
    <property type="entry name" value="H-NOX domain"/>
    <property type="match status" value="1"/>
</dbReference>
<name>A0A9C9JZN2_UNCW3</name>
<dbReference type="AlphaFoldDB" id="A0A9C9JZN2"/>
<feature type="domain" description="Heme NO-binding" evidence="1">
    <location>
        <begin position="2"/>
        <end position="161"/>
    </location>
</feature>
<gene>
    <name evidence="2" type="ORF">ENI34_02025</name>
</gene>
<evidence type="ECO:0000313" key="2">
    <source>
        <dbReference type="EMBL" id="HEC77904.1"/>
    </source>
</evidence>
<dbReference type="Proteomes" id="UP000885826">
    <property type="component" value="Unassembled WGS sequence"/>
</dbReference>
<proteinExistence type="predicted"/>
<reference evidence="2" key="1">
    <citation type="journal article" date="2020" name="mSystems">
        <title>Genome- and Community-Level Interaction Insights into Carbon Utilization and Element Cycling Functions of Hydrothermarchaeota in Hydrothermal Sediment.</title>
        <authorList>
            <person name="Zhou Z."/>
            <person name="Liu Y."/>
            <person name="Xu W."/>
            <person name="Pan J."/>
            <person name="Luo Z.H."/>
            <person name="Li M."/>
        </authorList>
    </citation>
    <scope>NUCLEOTIDE SEQUENCE</scope>
    <source>
        <strain evidence="2">HyVt-388</strain>
    </source>
</reference>
<sequence>MKGIINKGIQEMVESMYGTDAWNTVKEKAGCNEPFFAISLDYPDEMTIALIKAAAEVSGRDEETVMVEYGKFMVPNTLKKYYPTYFKLAGSTAREFLLNMGKVHEQATRSITNAKPPHFDYEETSDGKLRMCYHSKRNLCAVLRGLILGVGILFNEKLKVQEIACVHKGDPNCIMEVTFS</sequence>
<dbReference type="EMBL" id="DRIG01000023">
    <property type="protein sequence ID" value="HEC77904.1"/>
    <property type="molecule type" value="Genomic_DNA"/>
</dbReference>
<dbReference type="SUPFAM" id="SSF111126">
    <property type="entry name" value="Ligand-binding domain in the NO signalling and Golgi transport"/>
    <property type="match status" value="1"/>
</dbReference>
<dbReference type="InterPro" id="IPR038158">
    <property type="entry name" value="H-NOX_domain_sf"/>
</dbReference>
<dbReference type="GO" id="GO:0020037">
    <property type="term" value="F:heme binding"/>
    <property type="evidence" value="ECO:0007669"/>
    <property type="project" value="InterPro"/>
</dbReference>
<comment type="caution">
    <text evidence="2">The sequence shown here is derived from an EMBL/GenBank/DDBJ whole genome shotgun (WGS) entry which is preliminary data.</text>
</comment>
<organism evidence="2 3">
    <name type="scientific">candidate division WOR-3 bacterium</name>
    <dbReference type="NCBI Taxonomy" id="2052148"/>
    <lineage>
        <taxon>Bacteria</taxon>
        <taxon>Bacteria division WOR-3</taxon>
    </lineage>
</organism>
<dbReference type="PANTHER" id="PTHR45655:SF13">
    <property type="entry name" value="SOLUBLE GUANYLATE CYCLASE GCY-32-RELATED"/>
    <property type="match status" value="1"/>
</dbReference>
<evidence type="ECO:0000313" key="3">
    <source>
        <dbReference type="Proteomes" id="UP000885826"/>
    </source>
</evidence>